<proteinExistence type="predicted"/>
<dbReference type="EMBL" id="ODYU01002508">
    <property type="protein sequence ID" value="SOQ40096.1"/>
    <property type="molecule type" value="Genomic_DNA"/>
</dbReference>
<name>A0A2H1VH03_SPOFR</name>
<dbReference type="AlphaFoldDB" id="A0A2H1VH03"/>
<protein>
    <submittedName>
        <fullName evidence="1">SFRICE_014268</fullName>
    </submittedName>
</protein>
<sequence>MFENNTKVWESHASRQMIPSILECLTSLVLQMSTDSVHCLPSEDKNHPIISPALSEVRGSVRLKTTPFLLLLFEPGPRDENPPTCDEFL</sequence>
<reference evidence="1" key="1">
    <citation type="submission" date="2016-07" db="EMBL/GenBank/DDBJ databases">
        <authorList>
            <person name="Bretaudeau A."/>
        </authorList>
    </citation>
    <scope>NUCLEOTIDE SEQUENCE</scope>
    <source>
        <strain evidence="1">Rice</strain>
        <tissue evidence="1">Whole body</tissue>
    </source>
</reference>
<organism evidence="1">
    <name type="scientific">Spodoptera frugiperda</name>
    <name type="common">Fall armyworm</name>
    <dbReference type="NCBI Taxonomy" id="7108"/>
    <lineage>
        <taxon>Eukaryota</taxon>
        <taxon>Metazoa</taxon>
        <taxon>Ecdysozoa</taxon>
        <taxon>Arthropoda</taxon>
        <taxon>Hexapoda</taxon>
        <taxon>Insecta</taxon>
        <taxon>Pterygota</taxon>
        <taxon>Neoptera</taxon>
        <taxon>Endopterygota</taxon>
        <taxon>Lepidoptera</taxon>
        <taxon>Glossata</taxon>
        <taxon>Ditrysia</taxon>
        <taxon>Noctuoidea</taxon>
        <taxon>Noctuidae</taxon>
        <taxon>Amphipyrinae</taxon>
        <taxon>Spodoptera</taxon>
    </lineage>
</organism>
<accession>A0A2H1VH03</accession>
<evidence type="ECO:0000313" key="1">
    <source>
        <dbReference type="EMBL" id="SOQ40096.1"/>
    </source>
</evidence>
<gene>
    <name evidence="1" type="ORF">SFRICE_014268</name>
</gene>